<dbReference type="EC" id="2.7.1.-" evidence="16"/>
<dbReference type="InterPro" id="IPR050558">
    <property type="entry name" value="PTS_Sugar-Specific_Components"/>
</dbReference>
<evidence type="ECO:0000313" key="16">
    <source>
        <dbReference type="EMBL" id="MEL3956170.1"/>
    </source>
</evidence>
<keyword evidence="9 12" id="KW-1133">Transmembrane helix</keyword>
<feature type="domain" description="PTS EIIC type-1" evidence="15">
    <location>
        <begin position="104"/>
        <end position="455"/>
    </location>
</feature>
<keyword evidence="5 16" id="KW-0808">Transferase</keyword>
<feature type="transmembrane region" description="Helical" evidence="12">
    <location>
        <begin position="321"/>
        <end position="342"/>
    </location>
</feature>
<evidence type="ECO:0000256" key="9">
    <source>
        <dbReference type="ARBA" id="ARBA00022989"/>
    </source>
</evidence>
<dbReference type="Gene3D" id="3.30.1360.60">
    <property type="entry name" value="Glucose permease domain IIB"/>
    <property type="match status" value="1"/>
</dbReference>
<evidence type="ECO:0000256" key="4">
    <source>
        <dbReference type="ARBA" id="ARBA00022597"/>
    </source>
</evidence>
<evidence type="ECO:0000313" key="17">
    <source>
        <dbReference type="Proteomes" id="UP001459714"/>
    </source>
</evidence>
<gene>
    <name evidence="16" type="ORF">NST17_02940</name>
</gene>
<evidence type="ECO:0000256" key="3">
    <source>
        <dbReference type="ARBA" id="ARBA00022475"/>
    </source>
</evidence>
<reference evidence="16 17" key="1">
    <citation type="submission" date="2024-03" db="EMBL/GenBank/DDBJ databases">
        <title>Bacilli Hybrid Assemblies.</title>
        <authorList>
            <person name="Kovac J."/>
        </authorList>
    </citation>
    <scope>NUCLEOTIDE SEQUENCE [LARGE SCALE GENOMIC DNA]</scope>
    <source>
        <strain evidence="16 17">FSL M8-0022</strain>
    </source>
</reference>
<dbReference type="EMBL" id="JBBYAK010000001">
    <property type="protein sequence ID" value="MEL3956170.1"/>
    <property type="molecule type" value="Genomic_DNA"/>
</dbReference>
<evidence type="ECO:0000256" key="12">
    <source>
        <dbReference type="SAM" id="Phobius"/>
    </source>
</evidence>
<evidence type="ECO:0000259" key="15">
    <source>
        <dbReference type="PROSITE" id="PS51103"/>
    </source>
</evidence>
<comment type="subcellular location">
    <subcellularLocation>
        <location evidence="1">Cell membrane</location>
        <topology evidence="1">Multi-pass membrane protein</topology>
    </subcellularLocation>
</comment>
<dbReference type="Gene3D" id="2.70.70.10">
    <property type="entry name" value="Glucose Permease (Domain IIA)"/>
    <property type="match status" value="1"/>
</dbReference>
<keyword evidence="8" id="KW-0418">Kinase</keyword>
<dbReference type="GO" id="GO:0016740">
    <property type="term" value="F:transferase activity"/>
    <property type="evidence" value="ECO:0007669"/>
    <property type="project" value="UniProtKB-KW"/>
</dbReference>
<feature type="transmembrane region" description="Helical" evidence="12">
    <location>
        <begin position="239"/>
        <end position="263"/>
    </location>
</feature>
<evidence type="ECO:0000256" key="1">
    <source>
        <dbReference type="ARBA" id="ARBA00004651"/>
    </source>
</evidence>
<keyword evidence="7 12" id="KW-0812">Transmembrane</keyword>
<accession>A0ABU9JTL2</accession>
<keyword evidence="4" id="KW-0762">Sugar transport</keyword>
<keyword evidence="17" id="KW-1185">Reference proteome</keyword>
<keyword evidence="6" id="KW-0598">Phosphotransferase system</keyword>
<dbReference type="RefSeq" id="WP_342019657.1">
    <property type="nucleotide sequence ID" value="NZ_CP155466.1"/>
</dbReference>
<evidence type="ECO:0000256" key="8">
    <source>
        <dbReference type="ARBA" id="ARBA00022777"/>
    </source>
</evidence>
<feature type="transmembrane region" description="Helical" evidence="12">
    <location>
        <begin position="143"/>
        <end position="167"/>
    </location>
</feature>
<organism evidence="16 17">
    <name type="scientific">Caldifermentibacillus hisashii</name>
    <dbReference type="NCBI Taxonomy" id="996558"/>
    <lineage>
        <taxon>Bacteria</taxon>
        <taxon>Bacillati</taxon>
        <taxon>Bacillota</taxon>
        <taxon>Bacilli</taxon>
        <taxon>Bacillales</taxon>
        <taxon>Bacillaceae</taxon>
        <taxon>Caldifermentibacillus</taxon>
    </lineage>
</organism>
<evidence type="ECO:0000256" key="6">
    <source>
        <dbReference type="ARBA" id="ARBA00022683"/>
    </source>
</evidence>
<feature type="transmembrane region" description="Helical" evidence="12">
    <location>
        <begin position="381"/>
        <end position="398"/>
    </location>
</feature>
<feature type="transmembrane region" description="Helical" evidence="12">
    <location>
        <begin position="354"/>
        <end position="374"/>
    </location>
</feature>
<dbReference type="NCBIfam" id="TIGR00830">
    <property type="entry name" value="PTBA"/>
    <property type="match status" value="1"/>
</dbReference>
<dbReference type="PANTHER" id="PTHR30175:SF1">
    <property type="entry name" value="PTS SYSTEM ARBUTIN-, CELLOBIOSE-, AND SALICIN-SPECIFIC EIIBC COMPONENT-RELATED"/>
    <property type="match status" value="1"/>
</dbReference>
<dbReference type="SUPFAM" id="SSF51261">
    <property type="entry name" value="Duplicated hybrid motif"/>
    <property type="match status" value="1"/>
</dbReference>
<feature type="transmembrane region" description="Helical" evidence="12">
    <location>
        <begin position="283"/>
        <end position="309"/>
    </location>
</feature>
<evidence type="ECO:0000256" key="10">
    <source>
        <dbReference type="ARBA" id="ARBA00023136"/>
    </source>
</evidence>
<dbReference type="InterPro" id="IPR018113">
    <property type="entry name" value="PTrfase_EIIB_Cys"/>
</dbReference>
<dbReference type="InterPro" id="IPR011055">
    <property type="entry name" value="Dup_hybrid_motif"/>
</dbReference>
<feature type="active site" description="Phosphocysteine intermediate; for EIIB activity" evidence="11">
    <location>
        <position position="26"/>
    </location>
</feature>
<dbReference type="SUPFAM" id="SSF55604">
    <property type="entry name" value="Glucose permease domain IIB"/>
    <property type="match status" value="1"/>
</dbReference>
<dbReference type="Pfam" id="PF00367">
    <property type="entry name" value="PTS_EIIB"/>
    <property type="match status" value="1"/>
</dbReference>
<name>A0ABU9JTL2_9BACI</name>
<feature type="domain" description="PTS EIIB type-1" evidence="14">
    <location>
        <begin position="4"/>
        <end position="85"/>
    </location>
</feature>
<sequence length="607" mass="64770">MSYKKLAEDILQLVGGEENVSSLSHCVTRLRFILKDNKKADKHALEQLDILQVIESGGQYQVVIGTHVGDVYNEITKISNVGNGEVSKEENEDNKKGLGSKVFDIISGSFTPIIPAILGSGMIKALLTILTMLGWLSTESGTYFILSAASNAIFYFLPVILGISFGLKMGVNPYIAGAIGAALLEPNLTGLMQNGDTSSFLGIPVVLMSYSSTVFPVILAISGYALLDKLLKKVVHKYLQTLVIPMLSILIIVPLTVIVFGPFGVYVGDAIASGIVFAFDKSAILTSFLLGLTGIPMVILGLHWGIIPIIISNLATTGTDFMLGAVQCNAFAVAGVAMGVFLKSKDKTVKTNSFSGFVPAFLSGITEPGIYGVLFQYKRTFIYAIIMSGISAGLIGAFGVQATQMTGGIFTIPTFPPVVGYVISISVAFFGSILLTMFFGFQDKKKDTDKVEPKLAGDHTIYSPLTGAVTTLNNVNDEVFASEAMGKGIAIEPTKGEVYAPVDGVISTIFPTGHAVGITSEDGVEVLIHIGINTVELEGEHYTARVKQGERVKRGDLLVSFDMEKIKAAGYDLITPIVITNSGSFKSVVPIEEKFVEAHDTLIKVTV</sequence>
<dbReference type="InterPro" id="IPR001996">
    <property type="entry name" value="PTS_IIB_1"/>
</dbReference>
<evidence type="ECO:0000256" key="5">
    <source>
        <dbReference type="ARBA" id="ARBA00022679"/>
    </source>
</evidence>
<dbReference type="InterPro" id="IPR003352">
    <property type="entry name" value="PTS_EIIC"/>
</dbReference>
<dbReference type="PROSITE" id="PS51093">
    <property type="entry name" value="PTS_EIIA_TYPE_1"/>
    <property type="match status" value="1"/>
</dbReference>
<proteinExistence type="predicted"/>
<dbReference type="InterPro" id="IPR036878">
    <property type="entry name" value="Glu_permease_IIB"/>
</dbReference>
<dbReference type="PANTHER" id="PTHR30175">
    <property type="entry name" value="PHOSPHOTRANSFERASE SYSTEM TRANSPORT PROTEIN"/>
    <property type="match status" value="1"/>
</dbReference>
<dbReference type="CDD" id="cd00212">
    <property type="entry name" value="PTS_IIB_glc"/>
    <property type="match status" value="1"/>
</dbReference>
<keyword evidence="2" id="KW-0813">Transport</keyword>
<evidence type="ECO:0000259" key="13">
    <source>
        <dbReference type="PROSITE" id="PS51093"/>
    </source>
</evidence>
<evidence type="ECO:0000256" key="7">
    <source>
        <dbReference type="ARBA" id="ARBA00022692"/>
    </source>
</evidence>
<dbReference type="PROSITE" id="PS51103">
    <property type="entry name" value="PTS_EIIC_TYPE_1"/>
    <property type="match status" value="1"/>
</dbReference>
<evidence type="ECO:0000256" key="11">
    <source>
        <dbReference type="PROSITE-ProRule" id="PRU00421"/>
    </source>
</evidence>
<evidence type="ECO:0000256" key="2">
    <source>
        <dbReference type="ARBA" id="ARBA00022448"/>
    </source>
</evidence>
<protein>
    <submittedName>
        <fullName evidence="16">Beta-glucoside-specific PTS transporter subunit IIABC</fullName>
        <ecNumber evidence="16">2.7.1.-</ecNumber>
    </submittedName>
</protein>
<feature type="transmembrane region" description="Helical" evidence="12">
    <location>
        <begin position="418"/>
        <end position="441"/>
    </location>
</feature>
<dbReference type="PROSITE" id="PS00371">
    <property type="entry name" value="PTS_EIIA_TYPE_1_HIS"/>
    <property type="match status" value="1"/>
</dbReference>
<dbReference type="PROSITE" id="PS01035">
    <property type="entry name" value="PTS_EIIB_TYPE_1_CYS"/>
    <property type="match status" value="1"/>
</dbReference>
<dbReference type="PROSITE" id="PS51098">
    <property type="entry name" value="PTS_EIIB_TYPE_1"/>
    <property type="match status" value="1"/>
</dbReference>
<dbReference type="InterPro" id="IPR001127">
    <property type="entry name" value="PTS_EIIA_1_perm"/>
</dbReference>
<dbReference type="InterPro" id="IPR013013">
    <property type="entry name" value="PTS_EIIC_1"/>
</dbReference>
<feature type="transmembrane region" description="Helical" evidence="12">
    <location>
        <begin position="113"/>
        <end position="137"/>
    </location>
</feature>
<dbReference type="InterPro" id="IPR011297">
    <property type="entry name" value="PTS_IIABC_b_glu"/>
</dbReference>
<keyword evidence="10 12" id="KW-0472">Membrane</keyword>
<evidence type="ECO:0000259" key="14">
    <source>
        <dbReference type="PROSITE" id="PS51098"/>
    </source>
</evidence>
<dbReference type="Proteomes" id="UP001459714">
    <property type="component" value="Unassembled WGS sequence"/>
</dbReference>
<dbReference type="NCBIfam" id="TIGR01995">
    <property type="entry name" value="PTS-II-ABC-beta"/>
    <property type="match status" value="1"/>
</dbReference>
<feature type="transmembrane region" description="Helical" evidence="12">
    <location>
        <begin position="205"/>
        <end position="227"/>
    </location>
</feature>
<feature type="domain" description="PTS EIIA type-1" evidence="13">
    <location>
        <begin position="477"/>
        <end position="581"/>
    </location>
</feature>
<comment type="caution">
    <text evidence="16">The sequence shown here is derived from an EMBL/GenBank/DDBJ whole genome shotgun (WGS) entry which is preliminary data.</text>
</comment>
<keyword evidence="3" id="KW-1003">Cell membrane</keyword>
<dbReference type="Pfam" id="PF00358">
    <property type="entry name" value="PTS_EIIA_1"/>
    <property type="match status" value="1"/>
</dbReference>
<dbReference type="Pfam" id="PF02378">
    <property type="entry name" value="PTS_EIIC"/>
    <property type="match status" value="1"/>
</dbReference>